<dbReference type="GO" id="GO:0016747">
    <property type="term" value="F:acyltransferase activity, transferring groups other than amino-acyl groups"/>
    <property type="evidence" value="ECO:0007669"/>
    <property type="project" value="InterPro"/>
</dbReference>
<protein>
    <recommendedName>
        <fullName evidence="1">N-acetyltransferase domain-containing protein</fullName>
    </recommendedName>
</protein>
<name>A0A2G9CE67_9BURK</name>
<sequence length="305" mass="32325">MTASPSDSTSPSAPRFTFVRGDEIAPEALHAAFTAAFSDYLIGPFQIPPAQWPMFLARQGVDLTLSRVALDTSGAPLAFAFVAPRPLAGRWRLATMGALPAARGTGAAPALLDDVIARAAAAGLRAVELEVFAQNERARRLYEGRGFAMLHRLNGYVAEPGTIATQAPAGRTAPQAVEMPVALAWLEAAERRLPDLPLQVTAATLRHGVDYHAWQVGASAGPDERGGDAAAQVVFSLPDETVMIHSLVAPRDADARALIQALAAVHPRRRLRVPQLQRDDLGGAALAAMGAVAQPLHQQLMLRPL</sequence>
<evidence type="ECO:0000313" key="3">
    <source>
        <dbReference type="Proteomes" id="UP000231501"/>
    </source>
</evidence>
<dbReference type="AlphaFoldDB" id="A0A2G9CE67"/>
<evidence type="ECO:0000313" key="2">
    <source>
        <dbReference type="EMBL" id="PIM54721.1"/>
    </source>
</evidence>
<proteinExistence type="predicted"/>
<dbReference type="Proteomes" id="UP000231501">
    <property type="component" value="Unassembled WGS sequence"/>
</dbReference>
<dbReference type="SUPFAM" id="SSF55729">
    <property type="entry name" value="Acyl-CoA N-acyltransferases (Nat)"/>
    <property type="match status" value="1"/>
</dbReference>
<evidence type="ECO:0000259" key="1">
    <source>
        <dbReference type="PROSITE" id="PS51186"/>
    </source>
</evidence>
<feature type="domain" description="N-acetyltransferase" evidence="1">
    <location>
        <begin position="16"/>
        <end position="184"/>
    </location>
</feature>
<gene>
    <name evidence="2" type="ORF">CS062_02190</name>
</gene>
<reference evidence="2 3" key="1">
    <citation type="submission" date="2017-11" db="EMBL/GenBank/DDBJ databases">
        <title>Draft genome sequence of Mitsuaria sp. HWN-4.</title>
        <authorList>
            <person name="Gundlapally S.R."/>
        </authorList>
    </citation>
    <scope>NUCLEOTIDE SEQUENCE [LARGE SCALE GENOMIC DNA]</scope>
    <source>
        <strain evidence="2 3">HWN-4</strain>
    </source>
</reference>
<dbReference type="PROSITE" id="PS51186">
    <property type="entry name" value="GNAT"/>
    <property type="match status" value="1"/>
</dbReference>
<dbReference type="Pfam" id="PF00583">
    <property type="entry name" value="Acetyltransf_1"/>
    <property type="match status" value="1"/>
</dbReference>
<dbReference type="EMBL" id="PEOG01000007">
    <property type="protein sequence ID" value="PIM54721.1"/>
    <property type="molecule type" value="Genomic_DNA"/>
</dbReference>
<accession>A0A2G9CE67</accession>
<dbReference type="InterPro" id="IPR016181">
    <property type="entry name" value="Acyl_CoA_acyltransferase"/>
</dbReference>
<dbReference type="InterPro" id="IPR000182">
    <property type="entry name" value="GNAT_dom"/>
</dbReference>
<dbReference type="Gene3D" id="3.40.630.30">
    <property type="match status" value="1"/>
</dbReference>
<organism evidence="2 3">
    <name type="scientific">Roseateles chitinivorans</name>
    <dbReference type="NCBI Taxonomy" id="2917965"/>
    <lineage>
        <taxon>Bacteria</taxon>
        <taxon>Pseudomonadati</taxon>
        <taxon>Pseudomonadota</taxon>
        <taxon>Betaproteobacteria</taxon>
        <taxon>Burkholderiales</taxon>
        <taxon>Sphaerotilaceae</taxon>
        <taxon>Roseateles</taxon>
    </lineage>
</organism>
<dbReference type="OrthoDB" id="8901673at2"/>
<dbReference type="RefSeq" id="WP_099859837.1">
    <property type="nucleotide sequence ID" value="NZ_PEOG01000007.1"/>
</dbReference>
<keyword evidence="3" id="KW-1185">Reference proteome</keyword>
<comment type="caution">
    <text evidence="2">The sequence shown here is derived from an EMBL/GenBank/DDBJ whole genome shotgun (WGS) entry which is preliminary data.</text>
</comment>